<protein>
    <recommendedName>
        <fullName evidence="11">dihydrouracil dehydrogenase (NAD(+))</fullName>
        <ecNumber evidence="11">1.3.1.1</ecNumber>
    </recommendedName>
    <alternativeName>
        <fullName evidence="6">Dihydrothymine dehydrogenase</fullName>
    </alternativeName>
    <alternativeName>
        <fullName evidence="5">Dihydrouracil dehydrogenase</fullName>
    </alternativeName>
</protein>
<dbReference type="AlphaFoldDB" id="A0A5A7NAN6"/>
<evidence type="ECO:0000256" key="9">
    <source>
        <dbReference type="ARBA" id="ARBA00049578"/>
    </source>
</evidence>
<evidence type="ECO:0000256" key="3">
    <source>
        <dbReference type="ARBA" id="ARBA00022643"/>
    </source>
</evidence>
<reference evidence="13 14" key="1">
    <citation type="submission" date="2019-09" db="EMBL/GenBank/DDBJ databases">
        <title>NBRP : Genome information of microbial organism related human and environment.</title>
        <authorList>
            <person name="Hattori M."/>
            <person name="Oshima K."/>
            <person name="Inaba H."/>
            <person name="Suda W."/>
            <person name="Sakamoto M."/>
            <person name="Iino T."/>
            <person name="Kitahara M."/>
            <person name="Oshida Y."/>
            <person name="Iida T."/>
            <person name="Kudo T."/>
            <person name="Itoh T."/>
            <person name="Ohkuma M."/>
        </authorList>
    </citation>
    <scope>NUCLEOTIDE SEQUENCE [LARGE SCALE GENOMIC DNA]</scope>
    <source>
        <strain evidence="13 14">Q-1</strain>
    </source>
</reference>
<dbReference type="GO" id="GO:0051536">
    <property type="term" value="F:iron-sulfur cluster binding"/>
    <property type="evidence" value="ECO:0007669"/>
    <property type="project" value="InterPro"/>
</dbReference>
<comment type="catalytic activity">
    <reaction evidence="7">
        <text>5,6-dihydrothymine + NAD(+) = thymine + NADH + H(+)</text>
        <dbReference type="Rhea" id="RHEA:28791"/>
        <dbReference type="ChEBI" id="CHEBI:15378"/>
        <dbReference type="ChEBI" id="CHEBI:17821"/>
        <dbReference type="ChEBI" id="CHEBI:27468"/>
        <dbReference type="ChEBI" id="CHEBI:57540"/>
        <dbReference type="ChEBI" id="CHEBI:57945"/>
        <dbReference type="EC" id="1.3.1.1"/>
    </reaction>
</comment>
<keyword evidence="3" id="KW-0288">FMN</keyword>
<comment type="cofactor">
    <cofactor evidence="1">
        <name>FMN</name>
        <dbReference type="ChEBI" id="CHEBI:58210"/>
    </cofactor>
</comment>
<dbReference type="Pfam" id="PF14691">
    <property type="entry name" value="Fer4_20"/>
    <property type="match status" value="1"/>
</dbReference>
<dbReference type="EC" id="1.3.1.1" evidence="11"/>
<keyword evidence="14" id="KW-1185">Reference proteome</keyword>
<dbReference type="GO" id="GO:0004159">
    <property type="term" value="F:dihydropyrimidine dehydrogenase (NAD+) activity"/>
    <property type="evidence" value="ECO:0007669"/>
    <property type="project" value="UniProtKB-EC"/>
</dbReference>
<keyword evidence="2" id="KW-0285">Flavoprotein</keyword>
<proteinExistence type="predicted"/>
<dbReference type="Pfam" id="PF07992">
    <property type="entry name" value="Pyr_redox_2"/>
    <property type="match status" value="1"/>
</dbReference>
<dbReference type="InterPro" id="IPR017896">
    <property type="entry name" value="4Fe4S_Fe-S-bd"/>
</dbReference>
<dbReference type="SUPFAM" id="SSF51971">
    <property type="entry name" value="Nucleotide-binding domain"/>
    <property type="match status" value="1"/>
</dbReference>
<dbReference type="PRINTS" id="PR00419">
    <property type="entry name" value="ADXRDTASE"/>
</dbReference>
<dbReference type="InterPro" id="IPR028261">
    <property type="entry name" value="DPD_II"/>
</dbReference>
<sequence length="423" mass="46088">MRKKQLSPTHKRDMDIERAFSDLHPPLDAGAAFIEASRCLYCYDAPCINACPTAIDIPTFIHQIRTDNLDGSARTILDANIMGGTCARACPTEILCEGACVLNKGDEKPIRIGALQRRSVDHLMDKVAKNGTHPFQRAPQSGRRLAVIGAGPAGLSFAHRAAMLGHDVTVYEARPKPGGLNEYGLAAYKMVDDFAQKEIDFLLGIGGISIKYGKKLGEDFSLSDLKKQYDGVFIGIGLGGSGTLGIPGEDLDGVEPALSFIEHLRQAKQKSHVKCGRHVVVIGGGNTAIDAAIQSKKLGAETVTLVYRRGDDSMSATAWERDLARLNDVQIRTWARPSSIGGDQKADHIMFERTKIIDGRLQGTGETYRLTADLILKLLARKCCLWGLVIFRSKMAGSWLMTNIKHRCPAFMQAAIVSNQVMI</sequence>
<comment type="subunit">
    <text evidence="10">Heterotetramer of 2 PreA and 2 PreT subunits.</text>
</comment>
<feature type="domain" description="4Fe-4S ferredoxin-type" evidence="12">
    <location>
        <begin position="30"/>
        <end position="60"/>
    </location>
</feature>
<comment type="caution">
    <text evidence="13">The sequence shown here is derived from an EMBL/GenBank/DDBJ whole genome shotgun (WGS) entry which is preliminary data.</text>
</comment>
<dbReference type="InterPro" id="IPR036188">
    <property type="entry name" value="FAD/NAD-bd_sf"/>
</dbReference>
<dbReference type="PANTHER" id="PTHR43073:SF2">
    <property type="entry name" value="DIHYDROPYRIMIDINE DEHYDROGENASE [NADP(+)]"/>
    <property type="match status" value="1"/>
</dbReference>
<evidence type="ECO:0000256" key="6">
    <source>
        <dbReference type="ARBA" id="ARBA00032722"/>
    </source>
</evidence>
<dbReference type="Gene3D" id="3.50.50.60">
    <property type="entry name" value="FAD/NAD(P)-binding domain"/>
    <property type="match status" value="2"/>
</dbReference>
<accession>A0A5A7NAN6</accession>
<dbReference type="InterPro" id="IPR023753">
    <property type="entry name" value="FAD/NAD-binding_dom"/>
</dbReference>
<organism evidence="13 14">
    <name type="scientific">Iodidimonas nitroreducens</name>
    <dbReference type="NCBI Taxonomy" id="1236968"/>
    <lineage>
        <taxon>Bacteria</taxon>
        <taxon>Pseudomonadati</taxon>
        <taxon>Pseudomonadota</taxon>
        <taxon>Alphaproteobacteria</taxon>
        <taxon>Iodidimonadales</taxon>
        <taxon>Iodidimonadaceae</taxon>
        <taxon>Iodidimonas</taxon>
    </lineage>
</organism>
<evidence type="ECO:0000256" key="11">
    <source>
        <dbReference type="ARBA" id="ARBA00049728"/>
    </source>
</evidence>
<dbReference type="PANTHER" id="PTHR43073">
    <property type="entry name" value="DIHYDROPYRIMIDINE DEHYDROGENASE [NADP(+)]"/>
    <property type="match status" value="1"/>
</dbReference>
<dbReference type="InterPro" id="IPR009051">
    <property type="entry name" value="Helical_ferredxn"/>
</dbReference>
<comment type="catalytic activity">
    <reaction evidence="8">
        <text>5,6-dihydrouracil + NAD(+) = uracil + NADH + H(+)</text>
        <dbReference type="Rhea" id="RHEA:20189"/>
        <dbReference type="ChEBI" id="CHEBI:15378"/>
        <dbReference type="ChEBI" id="CHEBI:15901"/>
        <dbReference type="ChEBI" id="CHEBI:17568"/>
        <dbReference type="ChEBI" id="CHEBI:57540"/>
        <dbReference type="ChEBI" id="CHEBI:57945"/>
        <dbReference type="EC" id="1.3.1.1"/>
    </reaction>
</comment>
<name>A0A5A7NAN6_9PROT</name>
<keyword evidence="4" id="KW-0560">Oxidoreductase</keyword>
<evidence type="ECO:0000256" key="7">
    <source>
        <dbReference type="ARBA" id="ARBA00047685"/>
    </source>
</evidence>
<evidence type="ECO:0000256" key="1">
    <source>
        <dbReference type="ARBA" id="ARBA00001917"/>
    </source>
</evidence>
<dbReference type="Proteomes" id="UP000324996">
    <property type="component" value="Unassembled WGS sequence"/>
</dbReference>
<evidence type="ECO:0000256" key="8">
    <source>
        <dbReference type="ARBA" id="ARBA00048792"/>
    </source>
</evidence>
<evidence type="ECO:0000256" key="2">
    <source>
        <dbReference type="ARBA" id="ARBA00022630"/>
    </source>
</evidence>
<evidence type="ECO:0000259" key="12">
    <source>
        <dbReference type="PROSITE" id="PS51379"/>
    </source>
</evidence>
<evidence type="ECO:0000313" key="14">
    <source>
        <dbReference type="Proteomes" id="UP000324996"/>
    </source>
</evidence>
<evidence type="ECO:0000256" key="5">
    <source>
        <dbReference type="ARBA" id="ARBA00030119"/>
    </source>
</evidence>
<dbReference type="Gene3D" id="1.10.1060.10">
    <property type="entry name" value="Alpha-helical ferredoxin"/>
    <property type="match status" value="1"/>
</dbReference>
<dbReference type="PROSITE" id="PS51379">
    <property type="entry name" value="4FE4S_FER_2"/>
    <property type="match status" value="1"/>
</dbReference>
<gene>
    <name evidence="13" type="primary">gltB2</name>
    <name evidence="13" type="ORF">JCM17846_22220</name>
</gene>
<evidence type="ECO:0000313" key="13">
    <source>
        <dbReference type="EMBL" id="GER04540.1"/>
    </source>
</evidence>
<dbReference type="EMBL" id="BKCN01000011">
    <property type="protein sequence ID" value="GER04540.1"/>
    <property type="molecule type" value="Genomic_DNA"/>
</dbReference>
<dbReference type="SUPFAM" id="SSF46548">
    <property type="entry name" value="alpha-helical ferredoxin"/>
    <property type="match status" value="1"/>
</dbReference>
<comment type="function">
    <text evidence="9">Involved in pyrimidine base degradation. Catalyzes physiologically the reduction of uracil to 5,6-dihydrouracil (DHU) by using NADH as a specific cosubstrate. It also catalyzes the reverse reaction and the reduction of thymine to 5,6-dihydrothymine (DHT).</text>
</comment>
<evidence type="ECO:0000256" key="10">
    <source>
        <dbReference type="ARBA" id="ARBA00049714"/>
    </source>
</evidence>
<evidence type="ECO:0000256" key="4">
    <source>
        <dbReference type="ARBA" id="ARBA00023002"/>
    </source>
</evidence>